<dbReference type="Proteomes" id="UP001595528">
    <property type="component" value="Unassembled WGS sequence"/>
</dbReference>
<dbReference type="InterPro" id="IPR039422">
    <property type="entry name" value="MarR/SlyA-like"/>
</dbReference>
<gene>
    <name evidence="3" type="ORF">ACFOGJ_14100</name>
</gene>
<evidence type="ECO:0000259" key="2">
    <source>
        <dbReference type="PROSITE" id="PS50995"/>
    </source>
</evidence>
<dbReference type="Pfam" id="PF12802">
    <property type="entry name" value="MarR_2"/>
    <property type="match status" value="1"/>
</dbReference>
<dbReference type="InterPro" id="IPR000835">
    <property type="entry name" value="HTH_MarR-typ"/>
</dbReference>
<dbReference type="SMART" id="SM00347">
    <property type="entry name" value="HTH_MARR"/>
    <property type="match status" value="1"/>
</dbReference>
<name>A0ABV7L147_9PROT</name>
<evidence type="ECO:0000313" key="4">
    <source>
        <dbReference type="Proteomes" id="UP001595528"/>
    </source>
</evidence>
<comment type="caution">
    <text evidence="3">The sequence shown here is derived from an EMBL/GenBank/DDBJ whole genome shotgun (WGS) entry which is preliminary data.</text>
</comment>
<dbReference type="SUPFAM" id="SSF46785">
    <property type="entry name" value="Winged helix' DNA-binding domain"/>
    <property type="match status" value="1"/>
</dbReference>
<feature type="compositionally biased region" description="Low complexity" evidence="1">
    <location>
        <begin position="9"/>
        <end position="18"/>
    </location>
</feature>
<reference evidence="4" key="1">
    <citation type="journal article" date="2019" name="Int. J. Syst. Evol. Microbiol.">
        <title>The Global Catalogue of Microorganisms (GCM) 10K type strain sequencing project: providing services to taxonomists for standard genome sequencing and annotation.</title>
        <authorList>
            <consortium name="The Broad Institute Genomics Platform"/>
            <consortium name="The Broad Institute Genome Sequencing Center for Infectious Disease"/>
            <person name="Wu L."/>
            <person name="Ma J."/>
        </authorList>
    </citation>
    <scope>NUCLEOTIDE SEQUENCE [LARGE SCALE GENOMIC DNA]</scope>
    <source>
        <strain evidence="4">KCTC 42964</strain>
    </source>
</reference>
<dbReference type="PROSITE" id="PS50995">
    <property type="entry name" value="HTH_MARR_2"/>
    <property type="match status" value="1"/>
</dbReference>
<keyword evidence="4" id="KW-1185">Reference proteome</keyword>
<dbReference type="Gene3D" id="1.10.10.10">
    <property type="entry name" value="Winged helix-like DNA-binding domain superfamily/Winged helix DNA-binding domain"/>
    <property type="match status" value="1"/>
</dbReference>
<evidence type="ECO:0000256" key="1">
    <source>
        <dbReference type="SAM" id="MobiDB-lite"/>
    </source>
</evidence>
<accession>A0ABV7L147</accession>
<dbReference type="PANTHER" id="PTHR33164:SF43">
    <property type="entry name" value="HTH-TYPE TRANSCRIPTIONAL REPRESSOR YETL"/>
    <property type="match status" value="1"/>
</dbReference>
<evidence type="ECO:0000313" key="3">
    <source>
        <dbReference type="EMBL" id="MFC3228371.1"/>
    </source>
</evidence>
<organism evidence="3 4">
    <name type="scientific">Marinibaculum pumilum</name>
    <dbReference type="NCBI Taxonomy" id="1766165"/>
    <lineage>
        <taxon>Bacteria</taxon>
        <taxon>Pseudomonadati</taxon>
        <taxon>Pseudomonadota</taxon>
        <taxon>Alphaproteobacteria</taxon>
        <taxon>Rhodospirillales</taxon>
        <taxon>Rhodospirillaceae</taxon>
        <taxon>Marinibaculum</taxon>
    </lineage>
</organism>
<sequence length="177" mass="19176">MKKRRSGQPAATSAAAPPARHPPVDDIRDLLTFRLAMLAATGDRLGADWLLREHGLRLQEWRVLGVVTAMAPVRFGAVARALLVDKGRLSRVVKGLAGRGLLQAEADAEDGRTLLLRPSPAGRLLHDRVLQGALERNQRVLAALSPAEARTLFALLDRLQPFMANRADTEIDGAGED</sequence>
<feature type="domain" description="HTH marR-type" evidence="2">
    <location>
        <begin position="28"/>
        <end position="161"/>
    </location>
</feature>
<feature type="region of interest" description="Disordered" evidence="1">
    <location>
        <begin position="1"/>
        <end position="23"/>
    </location>
</feature>
<dbReference type="PANTHER" id="PTHR33164">
    <property type="entry name" value="TRANSCRIPTIONAL REGULATOR, MARR FAMILY"/>
    <property type="match status" value="1"/>
</dbReference>
<proteinExistence type="predicted"/>
<protein>
    <submittedName>
        <fullName evidence="3">MarR family winged helix-turn-helix transcriptional regulator</fullName>
    </submittedName>
</protein>
<dbReference type="InterPro" id="IPR036388">
    <property type="entry name" value="WH-like_DNA-bd_sf"/>
</dbReference>
<dbReference type="InterPro" id="IPR036390">
    <property type="entry name" value="WH_DNA-bd_sf"/>
</dbReference>
<dbReference type="RefSeq" id="WP_379901417.1">
    <property type="nucleotide sequence ID" value="NZ_JBHRTR010000028.1"/>
</dbReference>
<dbReference type="EMBL" id="JBHRTR010000028">
    <property type="protein sequence ID" value="MFC3228371.1"/>
    <property type="molecule type" value="Genomic_DNA"/>
</dbReference>